<evidence type="ECO:0000256" key="1">
    <source>
        <dbReference type="ARBA" id="ARBA00022723"/>
    </source>
</evidence>
<evidence type="ECO:0000259" key="5">
    <source>
        <dbReference type="PROSITE" id="PS50865"/>
    </source>
</evidence>
<dbReference type="PROSITE" id="PS01360">
    <property type="entry name" value="ZF_MYND_1"/>
    <property type="match status" value="1"/>
</dbReference>
<feature type="domain" description="MYND-type" evidence="5">
    <location>
        <begin position="177"/>
        <end position="219"/>
    </location>
</feature>
<keyword evidence="1" id="KW-0479">Metal-binding</keyword>
<keyword evidence="3" id="KW-0862">Zinc</keyword>
<dbReference type="GeneID" id="34445123"/>
<accession>A0A1F8ACY2</accession>
<dbReference type="InterPro" id="IPR002893">
    <property type="entry name" value="Znf_MYND"/>
</dbReference>
<dbReference type="Gene3D" id="6.10.140.2220">
    <property type="match status" value="1"/>
</dbReference>
<comment type="caution">
    <text evidence="6">The sequence shown here is derived from an EMBL/GenBank/DDBJ whole genome shotgun (WGS) entry which is preliminary data.</text>
</comment>
<gene>
    <name evidence="6" type="ORF">ABOM_001733</name>
</gene>
<dbReference type="Proteomes" id="UP000179179">
    <property type="component" value="Unassembled WGS sequence"/>
</dbReference>
<dbReference type="OrthoDB" id="432970at2759"/>
<dbReference type="GO" id="GO:0008270">
    <property type="term" value="F:zinc ion binding"/>
    <property type="evidence" value="ECO:0007669"/>
    <property type="project" value="UniProtKB-KW"/>
</dbReference>
<dbReference type="RefSeq" id="XP_022393279.1">
    <property type="nucleotide sequence ID" value="XM_022528863.1"/>
</dbReference>
<dbReference type="Pfam" id="PF01753">
    <property type="entry name" value="zf-MYND"/>
    <property type="match status" value="1"/>
</dbReference>
<evidence type="ECO:0000256" key="2">
    <source>
        <dbReference type="ARBA" id="ARBA00022771"/>
    </source>
</evidence>
<name>A0A1F8ACY2_9EURO</name>
<sequence>MGRWGWRLFEGDQDMDAACSLAEPLGFQMDDWEHTMSSMVHQTDMLAGAAARAFYRTEEYKQELESAIVPYVRAKLDTDNLGDRLFAAARAQENNPTLPSTKYRTIILGALMMRAGARIKPADLQHLRDLIPQIQCNAQFVLPLVDEGFRSPGRAQFLAALDHYQVGVPRNYQEPSCFQCGQVRDDIGHALVQCARCHVAYYCDKECQRHHWQEHKPSCVSPEQRRTANV</sequence>
<organism evidence="6 7">
    <name type="scientific">Aspergillus bombycis</name>
    <dbReference type="NCBI Taxonomy" id="109264"/>
    <lineage>
        <taxon>Eukaryota</taxon>
        <taxon>Fungi</taxon>
        <taxon>Dikarya</taxon>
        <taxon>Ascomycota</taxon>
        <taxon>Pezizomycotina</taxon>
        <taxon>Eurotiomycetes</taxon>
        <taxon>Eurotiomycetidae</taxon>
        <taxon>Eurotiales</taxon>
        <taxon>Aspergillaceae</taxon>
        <taxon>Aspergillus</taxon>
    </lineage>
</organism>
<evidence type="ECO:0000313" key="6">
    <source>
        <dbReference type="EMBL" id="OGM49562.1"/>
    </source>
</evidence>
<evidence type="ECO:0000313" key="7">
    <source>
        <dbReference type="Proteomes" id="UP000179179"/>
    </source>
</evidence>
<dbReference type="AlphaFoldDB" id="A0A1F8ACY2"/>
<keyword evidence="2 4" id="KW-0863">Zinc-finger</keyword>
<proteinExistence type="predicted"/>
<keyword evidence="7" id="KW-1185">Reference proteome</keyword>
<dbReference type="SUPFAM" id="SSF144232">
    <property type="entry name" value="HIT/MYND zinc finger-like"/>
    <property type="match status" value="1"/>
</dbReference>
<dbReference type="PROSITE" id="PS50865">
    <property type="entry name" value="ZF_MYND_2"/>
    <property type="match status" value="1"/>
</dbReference>
<dbReference type="EMBL" id="LYCR01000008">
    <property type="protein sequence ID" value="OGM49562.1"/>
    <property type="molecule type" value="Genomic_DNA"/>
</dbReference>
<evidence type="ECO:0000256" key="3">
    <source>
        <dbReference type="ARBA" id="ARBA00022833"/>
    </source>
</evidence>
<protein>
    <recommendedName>
        <fullName evidence="5">MYND-type domain-containing protein</fullName>
    </recommendedName>
</protein>
<evidence type="ECO:0000256" key="4">
    <source>
        <dbReference type="PROSITE-ProRule" id="PRU00134"/>
    </source>
</evidence>
<reference evidence="6 7" key="1">
    <citation type="journal article" date="2016" name="Genome Biol. Evol.">
        <title>Draft genome sequence of an aflatoxigenic Aspergillus species, A. bombycis.</title>
        <authorList>
            <person name="Moore G.G."/>
            <person name="Mack B.M."/>
            <person name="Beltz S.B."/>
            <person name="Gilbert M.K."/>
        </authorList>
    </citation>
    <scope>NUCLEOTIDE SEQUENCE [LARGE SCALE GENOMIC DNA]</scope>
    <source>
        <strain evidence="7">NRRL 26010</strain>
    </source>
</reference>
<dbReference type="STRING" id="109264.A0A1F8ACY2"/>